<dbReference type="SUPFAM" id="SSF52540">
    <property type="entry name" value="P-loop containing nucleoside triphosphate hydrolases"/>
    <property type="match status" value="1"/>
</dbReference>
<gene>
    <name evidence="5" type="ORF">GOBAR_AA09008</name>
</gene>
<feature type="compositionally biased region" description="Low complexity" evidence="3">
    <location>
        <begin position="30"/>
        <end position="65"/>
    </location>
</feature>
<keyword evidence="1" id="KW-0547">Nucleotide-binding</keyword>
<evidence type="ECO:0000313" key="6">
    <source>
        <dbReference type="Proteomes" id="UP000239757"/>
    </source>
</evidence>
<dbReference type="GO" id="GO:0000727">
    <property type="term" value="P:double-strand break repair via break-induced replication"/>
    <property type="evidence" value="ECO:0007669"/>
    <property type="project" value="TreeGrafter"/>
</dbReference>
<dbReference type="PROSITE" id="PS50051">
    <property type="entry name" value="MCM_2"/>
    <property type="match status" value="1"/>
</dbReference>
<organism evidence="5 6">
    <name type="scientific">Gossypium barbadense</name>
    <name type="common">Sea Island cotton</name>
    <name type="synonym">Hibiscus barbadensis</name>
    <dbReference type="NCBI Taxonomy" id="3634"/>
    <lineage>
        <taxon>Eukaryota</taxon>
        <taxon>Viridiplantae</taxon>
        <taxon>Streptophyta</taxon>
        <taxon>Embryophyta</taxon>
        <taxon>Tracheophyta</taxon>
        <taxon>Spermatophyta</taxon>
        <taxon>Magnoliopsida</taxon>
        <taxon>eudicotyledons</taxon>
        <taxon>Gunneridae</taxon>
        <taxon>Pentapetalae</taxon>
        <taxon>rosids</taxon>
        <taxon>malvids</taxon>
        <taxon>Malvales</taxon>
        <taxon>Malvaceae</taxon>
        <taxon>Malvoideae</taxon>
        <taxon>Gossypium</taxon>
    </lineage>
</organism>
<evidence type="ECO:0000259" key="4">
    <source>
        <dbReference type="PROSITE" id="PS50051"/>
    </source>
</evidence>
<dbReference type="AlphaFoldDB" id="A0A2P5Y7T7"/>
<feature type="domain" description="MCM C-terminal AAA(+) ATPase" evidence="4">
    <location>
        <begin position="68"/>
        <end position="206"/>
    </location>
</feature>
<dbReference type="GO" id="GO:0017116">
    <property type="term" value="F:single-stranded DNA helicase activity"/>
    <property type="evidence" value="ECO:0007669"/>
    <property type="project" value="TreeGrafter"/>
</dbReference>
<name>A0A2P5Y7T7_GOSBA</name>
<dbReference type="InterPro" id="IPR031327">
    <property type="entry name" value="MCM"/>
</dbReference>
<dbReference type="InterPro" id="IPR027417">
    <property type="entry name" value="P-loop_NTPase"/>
</dbReference>
<evidence type="ECO:0000256" key="3">
    <source>
        <dbReference type="SAM" id="MobiDB-lite"/>
    </source>
</evidence>
<evidence type="ECO:0000256" key="1">
    <source>
        <dbReference type="ARBA" id="ARBA00022741"/>
    </source>
</evidence>
<feature type="region of interest" description="Disordered" evidence="3">
    <location>
        <begin position="30"/>
        <end position="72"/>
    </location>
</feature>
<dbReference type="EMBL" id="KZ663565">
    <property type="protein sequence ID" value="PPS11629.1"/>
    <property type="molecule type" value="Genomic_DNA"/>
</dbReference>
<dbReference type="InterPro" id="IPR001208">
    <property type="entry name" value="MCM_dom"/>
</dbReference>
<dbReference type="GO" id="GO:0006270">
    <property type="term" value="P:DNA replication initiation"/>
    <property type="evidence" value="ECO:0007669"/>
    <property type="project" value="TreeGrafter"/>
</dbReference>
<dbReference type="GO" id="GO:0003697">
    <property type="term" value="F:single-stranded DNA binding"/>
    <property type="evidence" value="ECO:0007669"/>
    <property type="project" value="TreeGrafter"/>
</dbReference>
<dbReference type="GO" id="GO:0005524">
    <property type="term" value="F:ATP binding"/>
    <property type="evidence" value="ECO:0007669"/>
    <property type="project" value="UniProtKB-KW"/>
</dbReference>
<evidence type="ECO:0000256" key="2">
    <source>
        <dbReference type="ARBA" id="ARBA00022840"/>
    </source>
</evidence>
<dbReference type="GO" id="GO:0005634">
    <property type="term" value="C:nucleus"/>
    <property type="evidence" value="ECO:0007669"/>
    <property type="project" value="TreeGrafter"/>
</dbReference>
<dbReference type="GO" id="GO:0006271">
    <property type="term" value="P:DNA strand elongation involved in DNA replication"/>
    <property type="evidence" value="ECO:0007669"/>
    <property type="project" value="TreeGrafter"/>
</dbReference>
<protein>
    <recommendedName>
        <fullName evidence="4">MCM C-terminal AAA(+) ATPase domain-containing protein</fullName>
    </recommendedName>
</protein>
<sequence length="341" mass="37809">MDVNLNCDKGGMMNEIPAPADFEVEQLANSVPSSLANSTSSSPNATTGSSSDIATYASKSSSESETPPKRFRPLREINIRGDLHICLMGDLGVAQSQLLKLIINVEPRGVYTTARGSNRVGLTAAVQKDPVTNEMVLEGGALQYMKLWSRLSVLRRQRSPREDMTYAEPQTENINLPPALLSRFNLLWLTLDRADMDTDLEMARHDVYVHQNRESPALGFSPLEPSVLRCKKIIPLCSKGAGRAQALARLRFSETVAQSDVDEALRLMQMSKFSLYADDRQKSGLDAILDIYSILRDEASRANKMDVSYAYALNWIYRKVATSRTQLTCEPITLIAVFGNN</sequence>
<dbReference type="GO" id="GO:0042555">
    <property type="term" value="C:MCM complex"/>
    <property type="evidence" value="ECO:0007669"/>
    <property type="project" value="TreeGrafter"/>
</dbReference>
<accession>A0A2P5Y7T7</accession>
<dbReference type="Gene3D" id="3.40.50.300">
    <property type="entry name" value="P-loop containing nucleotide triphosphate hydrolases"/>
    <property type="match status" value="2"/>
</dbReference>
<dbReference type="PANTHER" id="PTHR11630">
    <property type="entry name" value="DNA REPLICATION LICENSING FACTOR MCM FAMILY MEMBER"/>
    <property type="match status" value="1"/>
</dbReference>
<keyword evidence="2" id="KW-0067">ATP-binding</keyword>
<proteinExistence type="predicted"/>
<dbReference type="Pfam" id="PF00493">
    <property type="entry name" value="MCM"/>
    <property type="match status" value="2"/>
</dbReference>
<reference evidence="5 6" key="1">
    <citation type="submission" date="2015-01" db="EMBL/GenBank/DDBJ databases">
        <title>Genome of allotetraploid Gossypium barbadense reveals genomic plasticity and fiber elongation in cotton evolution.</title>
        <authorList>
            <person name="Chen X."/>
            <person name="Liu X."/>
            <person name="Zhao B."/>
            <person name="Zheng H."/>
            <person name="Hu Y."/>
            <person name="Lu G."/>
            <person name="Yang C."/>
            <person name="Chen J."/>
            <person name="Shan C."/>
            <person name="Zhang L."/>
            <person name="Zhou Y."/>
            <person name="Wang L."/>
            <person name="Guo W."/>
            <person name="Bai Y."/>
            <person name="Ruan J."/>
            <person name="Shangguan X."/>
            <person name="Mao Y."/>
            <person name="Jiang J."/>
            <person name="Zhu Y."/>
            <person name="Lei J."/>
            <person name="Kang H."/>
            <person name="Chen S."/>
            <person name="He X."/>
            <person name="Wang R."/>
            <person name="Wang Y."/>
            <person name="Chen J."/>
            <person name="Wang L."/>
            <person name="Yu S."/>
            <person name="Wang B."/>
            <person name="Wei J."/>
            <person name="Song S."/>
            <person name="Lu X."/>
            <person name="Gao Z."/>
            <person name="Gu W."/>
            <person name="Deng X."/>
            <person name="Ma D."/>
            <person name="Wang S."/>
            <person name="Liang W."/>
            <person name="Fang L."/>
            <person name="Cai C."/>
            <person name="Zhu X."/>
            <person name="Zhou B."/>
            <person name="Zhang Y."/>
            <person name="Chen Z."/>
            <person name="Xu S."/>
            <person name="Zhu R."/>
            <person name="Wang S."/>
            <person name="Zhang T."/>
            <person name="Zhao G."/>
        </authorList>
    </citation>
    <scope>NUCLEOTIDE SEQUENCE [LARGE SCALE GENOMIC DNA]</scope>
    <source>
        <strain evidence="6">cv. Xinhai21</strain>
        <tissue evidence="5">Leaf</tissue>
    </source>
</reference>
<dbReference type="PANTHER" id="PTHR11630:SF26">
    <property type="entry name" value="DNA REPLICATION LICENSING FACTOR MCM7"/>
    <property type="match status" value="1"/>
</dbReference>
<dbReference type="SMART" id="SM00350">
    <property type="entry name" value="MCM"/>
    <property type="match status" value="1"/>
</dbReference>
<evidence type="ECO:0000313" key="5">
    <source>
        <dbReference type="EMBL" id="PPS11629.1"/>
    </source>
</evidence>
<dbReference type="OrthoDB" id="3207464at2759"/>
<dbReference type="Proteomes" id="UP000239757">
    <property type="component" value="Unassembled WGS sequence"/>
</dbReference>